<accession>A0A4W3JGW2</accession>
<feature type="compositionally biased region" description="Acidic residues" evidence="1">
    <location>
        <begin position="303"/>
        <end position="315"/>
    </location>
</feature>
<evidence type="ECO:0000256" key="1">
    <source>
        <dbReference type="SAM" id="MobiDB-lite"/>
    </source>
</evidence>
<dbReference type="Pfam" id="PF09294">
    <property type="entry name" value="Interfer-bind"/>
    <property type="match status" value="1"/>
</dbReference>
<keyword evidence="2" id="KW-1133">Transmembrane helix</keyword>
<dbReference type="OMA" id="QICADNW"/>
<feature type="domain" description="Interferon/interleukin receptor" evidence="5">
    <location>
        <begin position="132"/>
        <end position="234"/>
    </location>
</feature>
<reference evidence="7" key="1">
    <citation type="journal article" date="2006" name="Science">
        <title>Ancient noncoding elements conserved in the human genome.</title>
        <authorList>
            <person name="Venkatesh B."/>
            <person name="Kirkness E.F."/>
            <person name="Loh Y.H."/>
            <person name="Halpern A.L."/>
            <person name="Lee A.P."/>
            <person name="Johnson J."/>
            <person name="Dandona N."/>
            <person name="Viswanathan L.D."/>
            <person name="Tay A."/>
            <person name="Venter J.C."/>
            <person name="Strausberg R.L."/>
            <person name="Brenner S."/>
        </authorList>
    </citation>
    <scope>NUCLEOTIDE SEQUENCE [LARGE SCALE GENOMIC DNA]</scope>
</reference>
<feature type="domain" description="Fibronectin type-III" evidence="4">
    <location>
        <begin position="14"/>
        <end position="112"/>
    </location>
</feature>
<keyword evidence="2" id="KW-0812">Transmembrane</keyword>
<dbReference type="STRING" id="7868.ENSCMIP00000038661"/>
<protein>
    <recommendedName>
        <fullName evidence="8">Fibronectin type-III domain-containing protein</fullName>
    </recommendedName>
</protein>
<dbReference type="InterPro" id="IPR013783">
    <property type="entry name" value="Ig-like_fold"/>
</dbReference>
<dbReference type="InterPro" id="IPR036116">
    <property type="entry name" value="FN3_sf"/>
</dbReference>
<dbReference type="InterPro" id="IPR050650">
    <property type="entry name" value="Type-II_Cytokine-TF_Rcpt"/>
</dbReference>
<evidence type="ECO:0000259" key="5">
    <source>
        <dbReference type="Pfam" id="PF09294"/>
    </source>
</evidence>
<dbReference type="GeneID" id="103178320"/>
<dbReference type="KEGG" id="cmk:103178320"/>
<reference evidence="7" key="3">
    <citation type="journal article" date="2014" name="Nature">
        <title>Elephant shark genome provides unique insights into gnathostome evolution.</title>
        <authorList>
            <consortium name="International Elephant Shark Genome Sequencing Consortium"/>
            <person name="Venkatesh B."/>
            <person name="Lee A.P."/>
            <person name="Ravi V."/>
            <person name="Maurya A.K."/>
            <person name="Lian M.M."/>
            <person name="Swann J.B."/>
            <person name="Ohta Y."/>
            <person name="Flajnik M.F."/>
            <person name="Sutoh Y."/>
            <person name="Kasahara M."/>
            <person name="Hoon S."/>
            <person name="Gangu V."/>
            <person name="Roy S.W."/>
            <person name="Irimia M."/>
            <person name="Korzh V."/>
            <person name="Kondrychyn I."/>
            <person name="Lim Z.W."/>
            <person name="Tay B.H."/>
            <person name="Tohari S."/>
            <person name="Kong K.W."/>
            <person name="Ho S."/>
            <person name="Lorente-Galdos B."/>
            <person name="Quilez J."/>
            <person name="Marques-Bonet T."/>
            <person name="Raney B.J."/>
            <person name="Ingham P.W."/>
            <person name="Tay A."/>
            <person name="Hillier L.W."/>
            <person name="Minx P."/>
            <person name="Boehm T."/>
            <person name="Wilson R.K."/>
            <person name="Brenner S."/>
            <person name="Warren W.C."/>
        </authorList>
    </citation>
    <scope>NUCLEOTIDE SEQUENCE [LARGE SCALE GENOMIC DNA]</scope>
</reference>
<evidence type="ECO:0000256" key="2">
    <source>
        <dbReference type="SAM" id="Phobius"/>
    </source>
</evidence>
<dbReference type="InterPro" id="IPR015373">
    <property type="entry name" value="Interferon/interleukin_rcp_dom"/>
</dbReference>
<dbReference type="Pfam" id="PF01108">
    <property type="entry name" value="Tissue_fac"/>
    <property type="match status" value="1"/>
</dbReference>
<evidence type="ECO:0000313" key="7">
    <source>
        <dbReference type="Proteomes" id="UP000314986"/>
    </source>
</evidence>
<feature type="chain" id="PRO_5021319653" description="Fibronectin type-III domain-containing protein" evidence="3">
    <location>
        <begin position="26"/>
        <end position="546"/>
    </location>
</feature>
<feature type="region of interest" description="Disordered" evidence="1">
    <location>
        <begin position="298"/>
        <end position="324"/>
    </location>
</feature>
<gene>
    <name evidence="6" type="primary">LOC103178320</name>
</gene>
<reference evidence="7" key="2">
    <citation type="journal article" date="2007" name="PLoS Biol.">
        <title>Survey sequencing and comparative analysis of the elephant shark (Callorhinchus milii) genome.</title>
        <authorList>
            <person name="Venkatesh B."/>
            <person name="Kirkness E.F."/>
            <person name="Loh Y.H."/>
            <person name="Halpern A.L."/>
            <person name="Lee A.P."/>
            <person name="Johnson J."/>
            <person name="Dandona N."/>
            <person name="Viswanathan L.D."/>
            <person name="Tay A."/>
            <person name="Venter J.C."/>
            <person name="Strausberg R.L."/>
            <person name="Brenner S."/>
        </authorList>
    </citation>
    <scope>NUCLEOTIDE SEQUENCE [LARGE SCALE GENOMIC DNA]</scope>
</reference>
<feature type="transmembrane region" description="Helical" evidence="2">
    <location>
        <begin position="345"/>
        <end position="368"/>
    </location>
</feature>
<organism evidence="6 7">
    <name type="scientific">Callorhinchus milii</name>
    <name type="common">Ghost shark</name>
    <dbReference type="NCBI Taxonomy" id="7868"/>
    <lineage>
        <taxon>Eukaryota</taxon>
        <taxon>Metazoa</taxon>
        <taxon>Chordata</taxon>
        <taxon>Craniata</taxon>
        <taxon>Vertebrata</taxon>
        <taxon>Chondrichthyes</taxon>
        <taxon>Holocephali</taxon>
        <taxon>Chimaeriformes</taxon>
        <taxon>Callorhinchidae</taxon>
        <taxon>Callorhinchus</taxon>
    </lineage>
</organism>
<feature type="compositionally biased region" description="Polar residues" evidence="1">
    <location>
        <begin position="492"/>
        <end position="512"/>
    </location>
</feature>
<dbReference type="GO" id="GO:0004896">
    <property type="term" value="F:cytokine receptor activity"/>
    <property type="evidence" value="ECO:0007669"/>
    <property type="project" value="TreeGrafter"/>
</dbReference>
<keyword evidence="3" id="KW-0732">Signal</keyword>
<feature type="signal peptide" evidence="3">
    <location>
        <begin position="1"/>
        <end position="25"/>
    </location>
</feature>
<dbReference type="SUPFAM" id="SSF49265">
    <property type="entry name" value="Fibronectin type III"/>
    <property type="match status" value="2"/>
</dbReference>
<dbReference type="Proteomes" id="UP000314986">
    <property type="component" value="Unassembled WGS sequence"/>
</dbReference>
<sequence length="546" mass="61311">MWPRSAPGSGPSLLTCLLCLPLARAAPDQGLLELPPTVNLSIRSHNLKTILTWDVNGTFGPTNFNVEWRQYRHAEWKPVETCSNISVHHCDLTEVFSPNGKNMYYARVMAFSHFKDYPFAHTAKFSFKENATFDAPNVTIQFDGKNLIVEINHPVAHITSKTMRNVLLPLNYTIYSSQNGIKSQKAKVACSKFPCEVPLNVTRNLVQQENCCVSVQAYFIKAQLRGERSQQKCLLVQFTEPKDSRMVFPDTSRKGEVESIDQPKVNTSQSQEFENYLEEYSDEYYHNYYDQDIGYQYDYRTDNEDDDDEEEEEEGNELKETREELISAVPPKSHQGNVNISRGHFVIIVLSVCTIFLIVLVVSIVCGIKKFSKKDLVLPKSLAHLVMGGRPYTSVGMGSRESSVSVVIKIEEAVNKMTNLCEGDLSDEAQTEKESCQDIANFGETNLSNCALDNMCVNNINTRGTDQEGADQDSTEVGNVEPNETDVDSINPDETVTQTTKSDNISPVSTADNWGYDKPHVPLDMFTNCTDEQNGYRKASSAVEVD</sequence>
<proteinExistence type="predicted"/>
<dbReference type="InterPro" id="IPR003961">
    <property type="entry name" value="FN3_dom"/>
</dbReference>
<name>A0A4W3JGW2_CALMI</name>
<reference evidence="6" key="4">
    <citation type="submission" date="2025-08" db="UniProtKB">
        <authorList>
            <consortium name="Ensembl"/>
        </authorList>
    </citation>
    <scope>IDENTIFICATION</scope>
</reference>
<feature type="region of interest" description="Disordered" evidence="1">
    <location>
        <begin position="463"/>
        <end position="517"/>
    </location>
</feature>
<dbReference type="Gene3D" id="2.60.40.10">
    <property type="entry name" value="Immunoglobulins"/>
    <property type="match status" value="2"/>
</dbReference>
<evidence type="ECO:0000256" key="3">
    <source>
        <dbReference type="SAM" id="SignalP"/>
    </source>
</evidence>
<keyword evidence="2" id="KW-0472">Membrane</keyword>
<dbReference type="Ensembl" id="ENSCMIT00000039212.1">
    <property type="protein sequence ID" value="ENSCMIP00000038661.1"/>
    <property type="gene ID" value="ENSCMIG00000016222.1"/>
</dbReference>
<dbReference type="PANTHER" id="PTHR20859">
    <property type="entry name" value="INTERFERON/INTERLEUKIN RECEPTOR"/>
    <property type="match status" value="1"/>
</dbReference>
<dbReference type="InParanoid" id="A0A4W3JGW2"/>
<reference evidence="6" key="5">
    <citation type="submission" date="2025-09" db="UniProtKB">
        <authorList>
            <consortium name="Ensembl"/>
        </authorList>
    </citation>
    <scope>IDENTIFICATION</scope>
</reference>
<evidence type="ECO:0000313" key="6">
    <source>
        <dbReference type="Ensembl" id="ENSCMIP00000038661.1"/>
    </source>
</evidence>
<evidence type="ECO:0008006" key="8">
    <source>
        <dbReference type="Google" id="ProtNLM"/>
    </source>
</evidence>
<keyword evidence="7" id="KW-1185">Reference proteome</keyword>
<dbReference type="PANTHER" id="PTHR20859:SF5">
    <property type="entry name" value="INTERFERON GAMMA RECEPTOR 1"/>
    <property type="match status" value="1"/>
</dbReference>
<dbReference type="AlphaFoldDB" id="A0A4W3JGW2"/>
<dbReference type="GO" id="GO:0005886">
    <property type="term" value="C:plasma membrane"/>
    <property type="evidence" value="ECO:0007669"/>
    <property type="project" value="TreeGrafter"/>
</dbReference>
<dbReference type="OrthoDB" id="9946382at2759"/>
<evidence type="ECO:0000259" key="4">
    <source>
        <dbReference type="Pfam" id="PF01108"/>
    </source>
</evidence>